<comment type="caution">
    <text evidence="1">The sequence shown here is derived from an EMBL/GenBank/DDBJ whole genome shotgun (WGS) entry which is preliminary data.</text>
</comment>
<accession>A0AA39FRD0</accession>
<evidence type="ECO:0000313" key="1">
    <source>
        <dbReference type="EMBL" id="KAK0174121.1"/>
    </source>
</evidence>
<proteinExistence type="predicted"/>
<organism evidence="1 2">
    <name type="scientific">Microctonus aethiopoides</name>
    <dbReference type="NCBI Taxonomy" id="144406"/>
    <lineage>
        <taxon>Eukaryota</taxon>
        <taxon>Metazoa</taxon>
        <taxon>Ecdysozoa</taxon>
        <taxon>Arthropoda</taxon>
        <taxon>Hexapoda</taxon>
        <taxon>Insecta</taxon>
        <taxon>Pterygota</taxon>
        <taxon>Neoptera</taxon>
        <taxon>Endopterygota</taxon>
        <taxon>Hymenoptera</taxon>
        <taxon>Apocrita</taxon>
        <taxon>Ichneumonoidea</taxon>
        <taxon>Braconidae</taxon>
        <taxon>Euphorinae</taxon>
        <taxon>Microctonus</taxon>
    </lineage>
</organism>
<sequence>MYPPNEKLPTFFINCRGQNPLLLFQVVQTIQRLNTCWTVILNINNDTSAYIYQLTQKNSELKNISGINRYTCGAMFILEFWTKGGCGFEKHCRKMCYRF</sequence>
<evidence type="ECO:0000313" key="2">
    <source>
        <dbReference type="Proteomes" id="UP001168990"/>
    </source>
</evidence>
<reference evidence="1" key="1">
    <citation type="journal article" date="2023" name="bioRxiv">
        <title>Scaffold-level genome assemblies of two parasitoid biocontrol wasps reveal the parthenogenesis mechanism and an associated novel virus.</title>
        <authorList>
            <person name="Inwood S."/>
            <person name="Skelly J."/>
            <person name="Guhlin J."/>
            <person name="Harrop T."/>
            <person name="Goldson S."/>
            <person name="Dearden P."/>
        </authorList>
    </citation>
    <scope>NUCLEOTIDE SEQUENCE</scope>
    <source>
        <strain evidence="1">Irish</strain>
        <tissue evidence="1">Whole body</tissue>
    </source>
</reference>
<name>A0AA39FRD0_9HYME</name>
<gene>
    <name evidence="1" type="ORF">PV328_007232</name>
</gene>
<keyword evidence="2" id="KW-1185">Reference proteome</keyword>
<protein>
    <submittedName>
        <fullName evidence="1">Uncharacterized protein</fullName>
    </submittedName>
</protein>
<dbReference type="AlphaFoldDB" id="A0AA39FRD0"/>
<dbReference type="Proteomes" id="UP001168990">
    <property type="component" value="Unassembled WGS sequence"/>
</dbReference>
<reference evidence="1" key="2">
    <citation type="submission" date="2023-03" db="EMBL/GenBank/DDBJ databases">
        <authorList>
            <person name="Inwood S.N."/>
            <person name="Skelly J.G."/>
            <person name="Guhlin J."/>
            <person name="Harrop T.W.R."/>
            <person name="Goldson S.G."/>
            <person name="Dearden P.K."/>
        </authorList>
    </citation>
    <scope>NUCLEOTIDE SEQUENCE</scope>
    <source>
        <strain evidence="1">Irish</strain>
        <tissue evidence="1">Whole body</tissue>
    </source>
</reference>
<dbReference type="EMBL" id="JAQQBS010000002">
    <property type="protein sequence ID" value="KAK0174121.1"/>
    <property type="molecule type" value="Genomic_DNA"/>
</dbReference>